<protein>
    <recommendedName>
        <fullName evidence="2 5">Methionyl-tRNA formyltransferase</fullName>
        <ecNumber evidence="2 5">2.1.2.9</ecNumber>
    </recommendedName>
</protein>
<dbReference type="PANTHER" id="PTHR11138:SF5">
    <property type="entry name" value="METHIONYL-TRNA FORMYLTRANSFERASE, MITOCHONDRIAL"/>
    <property type="match status" value="1"/>
</dbReference>
<comment type="catalytic activity">
    <reaction evidence="5">
        <text>L-methionyl-tRNA(fMet) + (6R)-10-formyltetrahydrofolate = N-formyl-L-methionyl-tRNA(fMet) + (6S)-5,6,7,8-tetrahydrofolate + H(+)</text>
        <dbReference type="Rhea" id="RHEA:24380"/>
        <dbReference type="Rhea" id="RHEA-COMP:9952"/>
        <dbReference type="Rhea" id="RHEA-COMP:9953"/>
        <dbReference type="ChEBI" id="CHEBI:15378"/>
        <dbReference type="ChEBI" id="CHEBI:57453"/>
        <dbReference type="ChEBI" id="CHEBI:78530"/>
        <dbReference type="ChEBI" id="CHEBI:78844"/>
        <dbReference type="ChEBI" id="CHEBI:195366"/>
        <dbReference type="EC" id="2.1.2.9"/>
    </reaction>
</comment>
<dbReference type="InterPro" id="IPR036477">
    <property type="entry name" value="Formyl_transf_N_sf"/>
</dbReference>
<dbReference type="EC" id="2.1.2.9" evidence="2 5"/>
<feature type="binding site" evidence="5">
    <location>
        <begin position="107"/>
        <end position="110"/>
    </location>
    <ligand>
        <name>(6S)-5,6,7,8-tetrahydrofolate</name>
        <dbReference type="ChEBI" id="CHEBI:57453"/>
    </ligand>
</feature>
<dbReference type="NCBIfam" id="TIGR00460">
    <property type="entry name" value="fmt"/>
    <property type="match status" value="1"/>
</dbReference>
<dbReference type="Pfam" id="PF02911">
    <property type="entry name" value="Formyl_trans_C"/>
    <property type="match status" value="1"/>
</dbReference>
<dbReference type="Proteomes" id="UP000014984">
    <property type="component" value="Chromosome"/>
</dbReference>
<evidence type="ECO:0000256" key="4">
    <source>
        <dbReference type="ARBA" id="ARBA00022917"/>
    </source>
</evidence>
<keyword evidence="3 5" id="KW-0808">Transferase</keyword>
<dbReference type="InterPro" id="IPR044135">
    <property type="entry name" value="Met-tRNA-FMT_C"/>
</dbReference>
<organism evidence="8 9">
    <name type="scientific">Spiroplasma taiwanense CT-1</name>
    <dbReference type="NCBI Taxonomy" id="1276220"/>
    <lineage>
        <taxon>Bacteria</taxon>
        <taxon>Bacillati</taxon>
        <taxon>Mycoplasmatota</taxon>
        <taxon>Mollicutes</taxon>
        <taxon>Entomoplasmatales</taxon>
        <taxon>Spiroplasmataceae</taxon>
        <taxon>Spiroplasma</taxon>
    </lineage>
</organism>
<keyword evidence="9" id="KW-1185">Reference proteome</keyword>
<gene>
    <name evidence="5 8" type="primary">fmt</name>
    <name evidence="8" type="ORF">STAIW_v1c03460</name>
</gene>
<dbReference type="KEGG" id="stai:STAIW_v1c03460"/>
<evidence type="ECO:0000259" key="6">
    <source>
        <dbReference type="Pfam" id="PF00551"/>
    </source>
</evidence>
<dbReference type="GO" id="GO:0005829">
    <property type="term" value="C:cytosol"/>
    <property type="evidence" value="ECO:0007669"/>
    <property type="project" value="TreeGrafter"/>
</dbReference>
<name>S5LTG9_9MOLU</name>
<feature type="domain" description="Formyl transferase N-terminal" evidence="6">
    <location>
        <begin position="6"/>
        <end position="173"/>
    </location>
</feature>
<dbReference type="InterPro" id="IPR005793">
    <property type="entry name" value="Formyl_trans_C"/>
</dbReference>
<evidence type="ECO:0000256" key="3">
    <source>
        <dbReference type="ARBA" id="ARBA00022679"/>
    </source>
</evidence>
<dbReference type="InterPro" id="IPR001555">
    <property type="entry name" value="GART_AS"/>
</dbReference>
<dbReference type="AlphaFoldDB" id="S5LTG9"/>
<sequence length="315" mass="35869">MYKIIYCGTPDISVEILKGLEKLNLNIVGVITQPDKAIGRKREVIFSPIKQYCLLKGYKIFQPNKILTILDELKKLNPDFLVTCAYGQFIPQNILDLFKNAINVHASLLPKYRGGSPIQFALINGEKKTGISLMKMIKKMDAGEIYFQDEIEIFDEDDSGTLFNKLAIFGRKAVEKYLINIFEKKILGSSQNEEKVTFAYNLSSDQEKIDWSKSAYEINNFIRALSPSPVAFSFLEKERIKIKKTRLISVDEKITTLDKIFEPGEIIFLDNEGIVVYTKNGLLKILELQREGKKMVRAGTFNGQNSIVKVGSKFR</sequence>
<comment type="similarity">
    <text evidence="1 5">Belongs to the Fmt family.</text>
</comment>
<dbReference type="Gene3D" id="3.40.50.12230">
    <property type="match status" value="1"/>
</dbReference>
<dbReference type="SUPFAM" id="SSF53328">
    <property type="entry name" value="Formyltransferase"/>
    <property type="match status" value="1"/>
</dbReference>
<reference evidence="8 9" key="1">
    <citation type="journal article" date="2013" name="Genome Biol. Evol.">
        <title>Comparison of metabolic capacities and inference of gene content evolution in mosquito-associated Spiroplasma diminutum and S. taiwanense.</title>
        <authorList>
            <person name="Lo W.S."/>
            <person name="Ku C."/>
            <person name="Chen L.L."/>
            <person name="Chang T.H."/>
            <person name="Kuo C.H."/>
        </authorList>
    </citation>
    <scope>NUCLEOTIDE SEQUENCE [LARGE SCALE GENOMIC DNA]</scope>
    <source>
        <strain evidence="8">CT-1</strain>
    </source>
</reference>
<evidence type="ECO:0000256" key="5">
    <source>
        <dbReference type="HAMAP-Rule" id="MF_00182"/>
    </source>
</evidence>
<dbReference type="CDD" id="cd08704">
    <property type="entry name" value="Met_tRNA_FMT_C"/>
    <property type="match status" value="1"/>
</dbReference>
<dbReference type="EMBL" id="CP005074">
    <property type="protein sequence ID" value="AGR41004.1"/>
    <property type="molecule type" value="Genomic_DNA"/>
</dbReference>
<evidence type="ECO:0000256" key="2">
    <source>
        <dbReference type="ARBA" id="ARBA00012261"/>
    </source>
</evidence>
<comment type="function">
    <text evidence="5">Attaches a formyl group to the free amino group of methionyl-tRNA(fMet). The formyl group appears to play a dual role in the initiator identity of N-formylmethionyl-tRNA by promoting its recognition by IF2 and preventing the misappropriation of this tRNA by the elongation apparatus.</text>
</comment>
<dbReference type="eggNOG" id="COG0223">
    <property type="taxonomic scope" value="Bacteria"/>
</dbReference>
<dbReference type="InterPro" id="IPR011034">
    <property type="entry name" value="Formyl_transferase-like_C_sf"/>
</dbReference>
<evidence type="ECO:0000259" key="7">
    <source>
        <dbReference type="Pfam" id="PF02911"/>
    </source>
</evidence>
<dbReference type="GO" id="GO:0004479">
    <property type="term" value="F:methionyl-tRNA formyltransferase activity"/>
    <property type="evidence" value="ECO:0007669"/>
    <property type="project" value="UniProtKB-UniRule"/>
</dbReference>
<dbReference type="HAMAP" id="MF_00182">
    <property type="entry name" value="Formyl_trans"/>
    <property type="match status" value="1"/>
</dbReference>
<dbReference type="PANTHER" id="PTHR11138">
    <property type="entry name" value="METHIONYL-TRNA FORMYLTRANSFERASE"/>
    <property type="match status" value="1"/>
</dbReference>
<dbReference type="InterPro" id="IPR005794">
    <property type="entry name" value="Fmt"/>
</dbReference>
<dbReference type="PATRIC" id="fig|1276220.3.peg.349"/>
<dbReference type="PROSITE" id="PS00373">
    <property type="entry name" value="GART"/>
    <property type="match status" value="1"/>
</dbReference>
<dbReference type="CDD" id="cd08646">
    <property type="entry name" value="FMT_core_Met-tRNA-FMT_N"/>
    <property type="match status" value="1"/>
</dbReference>
<feature type="domain" description="Formyl transferase C-terminal" evidence="7">
    <location>
        <begin position="202"/>
        <end position="302"/>
    </location>
</feature>
<evidence type="ECO:0000256" key="1">
    <source>
        <dbReference type="ARBA" id="ARBA00010699"/>
    </source>
</evidence>
<dbReference type="STRING" id="1276220.STAIW_v1c03460"/>
<dbReference type="InterPro" id="IPR041711">
    <property type="entry name" value="Met-tRNA-FMT_N"/>
</dbReference>
<evidence type="ECO:0000313" key="8">
    <source>
        <dbReference type="EMBL" id="AGR41004.1"/>
    </source>
</evidence>
<keyword evidence="4 5" id="KW-0648">Protein biosynthesis</keyword>
<evidence type="ECO:0000313" key="9">
    <source>
        <dbReference type="Proteomes" id="UP000014984"/>
    </source>
</evidence>
<proteinExistence type="inferred from homology"/>
<dbReference type="InterPro" id="IPR002376">
    <property type="entry name" value="Formyl_transf_N"/>
</dbReference>
<dbReference type="Pfam" id="PF00551">
    <property type="entry name" value="Formyl_trans_N"/>
    <property type="match status" value="1"/>
</dbReference>
<dbReference type="SUPFAM" id="SSF50486">
    <property type="entry name" value="FMT C-terminal domain-like"/>
    <property type="match status" value="1"/>
</dbReference>
<dbReference type="HOGENOM" id="CLU_033347_1_1_14"/>
<accession>S5LTG9</accession>